<dbReference type="Pfam" id="PF00481">
    <property type="entry name" value="PP2C"/>
    <property type="match status" value="1"/>
</dbReference>
<protein>
    <recommendedName>
        <fullName evidence="5">PPM-type phosphatase domain-containing protein</fullName>
    </recommendedName>
</protein>
<sequence>MQTLLLSLLISAIASFAYVAGLKYPRFILMRNEVAYVFALLLFTYLYIRWLISRLAPRIRGHNLKSLDLNHHLRFSPPEFIDRGFSDLKKYEQYWKMKHKIFSYCATQGYRPYMEDRMHYMYDPNNNLSIFGIFDGHGGMGVSKFLESNFAKSIRERLLRYGTRRKLSVEGMLDLRDPIEEMFVTEVHRLDDTLSRTDPNCTSLTGSTMIAAIMEDNRYLSVINVGDSRAVACDLQNRVVSLSKDHKPDDVSFGGLSSFTYKEN</sequence>
<dbReference type="AlphaFoldDB" id="A0A016WHL0"/>
<evidence type="ECO:0000256" key="1">
    <source>
        <dbReference type="ARBA" id="ARBA00022723"/>
    </source>
</evidence>
<dbReference type="PANTHER" id="PTHR47992">
    <property type="entry name" value="PROTEIN PHOSPHATASE"/>
    <property type="match status" value="1"/>
</dbReference>
<dbReference type="InterPro" id="IPR036457">
    <property type="entry name" value="PPM-type-like_dom_sf"/>
</dbReference>
<evidence type="ECO:0000256" key="4">
    <source>
        <dbReference type="SAM" id="Phobius"/>
    </source>
</evidence>
<keyword evidence="3" id="KW-0904">Protein phosphatase</keyword>
<dbReference type="InterPro" id="IPR000222">
    <property type="entry name" value="PP2C_BS"/>
</dbReference>
<evidence type="ECO:0000313" key="6">
    <source>
        <dbReference type="EMBL" id="EYC39071.1"/>
    </source>
</evidence>
<dbReference type="PROSITE" id="PS01032">
    <property type="entry name" value="PPM_1"/>
    <property type="match status" value="1"/>
</dbReference>
<dbReference type="GO" id="GO:0004722">
    <property type="term" value="F:protein serine/threonine phosphatase activity"/>
    <property type="evidence" value="ECO:0007669"/>
    <property type="project" value="InterPro"/>
</dbReference>
<evidence type="ECO:0000259" key="5">
    <source>
        <dbReference type="PROSITE" id="PS51746"/>
    </source>
</evidence>
<keyword evidence="7" id="KW-1185">Reference proteome</keyword>
<keyword evidence="1" id="KW-0479">Metal-binding</keyword>
<dbReference type="PROSITE" id="PS51746">
    <property type="entry name" value="PPM_2"/>
    <property type="match status" value="1"/>
</dbReference>
<dbReference type="Proteomes" id="UP000024635">
    <property type="component" value="Unassembled WGS sequence"/>
</dbReference>
<dbReference type="GO" id="GO:0046872">
    <property type="term" value="F:metal ion binding"/>
    <property type="evidence" value="ECO:0007669"/>
    <property type="project" value="UniProtKB-KW"/>
</dbReference>
<evidence type="ECO:0000313" key="7">
    <source>
        <dbReference type="Proteomes" id="UP000024635"/>
    </source>
</evidence>
<dbReference type="CDD" id="cd00143">
    <property type="entry name" value="PP2Cc"/>
    <property type="match status" value="1"/>
</dbReference>
<dbReference type="InterPro" id="IPR015655">
    <property type="entry name" value="PP2C"/>
</dbReference>
<keyword evidence="4" id="KW-1133">Transmembrane helix</keyword>
<dbReference type="EMBL" id="JARK01000278">
    <property type="protein sequence ID" value="EYC39071.1"/>
    <property type="molecule type" value="Genomic_DNA"/>
</dbReference>
<feature type="domain" description="PPM-type phosphatase" evidence="5">
    <location>
        <begin position="101"/>
        <end position="264"/>
    </location>
</feature>
<evidence type="ECO:0000256" key="3">
    <source>
        <dbReference type="ARBA" id="ARBA00022912"/>
    </source>
</evidence>
<dbReference type="Gene3D" id="3.60.40.10">
    <property type="entry name" value="PPM-type phosphatase domain"/>
    <property type="match status" value="1"/>
</dbReference>
<proteinExistence type="predicted"/>
<dbReference type="OrthoDB" id="5838719at2759"/>
<reference evidence="7" key="1">
    <citation type="journal article" date="2015" name="Nat. Genet.">
        <title>The genome and transcriptome of the zoonotic hookworm Ancylostoma ceylanicum identify infection-specific gene families.</title>
        <authorList>
            <person name="Schwarz E.M."/>
            <person name="Hu Y."/>
            <person name="Antoshechkin I."/>
            <person name="Miller M.M."/>
            <person name="Sternberg P.W."/>
            <person name="Aroian R.V."/>
        </authorList>
    </citation>
    <scope>NUCLEOTIDE SEQUENCE</scope>
    <source>
        <strain evidence="7">HY135</strain>
    </source>
</reference>
<keyword evidence="4" id="KW-0472">Membrane</keyword>
<comment type="caution">
    <text evidence="6">The sequence shown here is derived from an EMBL/GenBank/DDBJ whole genome shotgun (WGS) entry which is preliminary data.</text>
</comment>
<gene>
    <name evidence="6" type="primary">Acey_s0678.g1453</name>
    <name evidence="6" type="ORF">Y032_0678g1453</name>
</gene>
<organism evidence="6 7">
    <name type="scientific">Ancylostoma ceylanicum</name>
    <dbReference type="NCBI Taxonomy" id="53326"/>
    <lineage>
        <taxon>Eukaryota</taxon>
        <taxon>Metazoa</taxon>
        <taxon>Ecdysozoa</taxon>
        <taxon>Nematoda</taxon>
        <taxon>Chromadorea</taxon>
        <taxon>Rhabditida</taxon>
        <taxon>Rhabditina</taxon>
        <taxon>Rhabditomorpha</taxon>
        <taxon>Strongyloidea</taxon>
        <taxon>Ancylostomatidae</taxon>
        <taxon>Ancylostomatinae</taxon>
        <taxon>Ancylostoma</taxon>
    </lineage>
</organism>
<feature type="transmembrane region" description="Helical" evidence="4">
    <location>
        <begin position="35"/>
        <end position="52"/>
    </location>
</feature>
<dbReference type="InterPro" id="IPR001932">
    <property type="entry name" value="PPM-type_phosphatase-like_dom"/>
</dbReference>
<keyword evidence="4" id="KW-0812">Transmembrane</keyword>
<dbReference type="STRING" id="53326.A0A016WHL0"/>
<name>A0A016WHL0_9BILA</name>
<accession>A0A016WHL0</accession>
<dbReference type="SUPFAM" id="SSF81606">
    <property type="entry name" value="PP2C-like"/>
    <property type="match status" value="1"/>
</dbReference>
<evidence type="ECO:0000256" key="2">
    <source>
        <dbReference type="ARBA" id="ARBA00022801"/>
    </source>
</evidence>
<keyword evidence="2" id="KW-0378">Hydrolase</keyword>